<sequence>MLMLGCFAGCAEEMVGAWSCGLSAAIPLLEVFSVEAAAGVAGREDKVVPVAVSFSLEAENWLNGLLCACSSEVVGGLKEEANGFSIGLFPDPGSCSGVGAGR</sequence>
<name>W9J0Y5_FUSOX</name>
<evidence type="ECO:0000313" key="1">
    <source>
        <dbReference type="EMBL" id="EWY99260.1"/>
    </source>
</evidence>
<accession>W9J0Y5</accession>
<dbReference type="Proteomes" id="UP000030753">
    <property type="component" value="Unassembled WGS sequence"/>
</dbReference>
<dbReference type="AlphaFoldDB" id="W9J0Y5"/>
<dbReference type="EMBL" id="JH717840">
    <property type="protein sequence ID" value="EWY99260.1"/>
    <property type="molecule type" value="Genomic_DNA"/>
</dbReference>
<protein>
    <submittedName>
        <fullName evidence="1">Uncharacterized protein</fullName>
    </submittedName>
</protein>
<organism evidence="1 2">
    <name type="scientific">Fusarium oxysporum NRRL 32931</name>
    <dbReference type="NCBI Taxonomy" id="660029"/>
    <lineage>
        <taxon>Eukaryota</taxon>
        <taxon>Fungi</taxon>
        <taxon>Dikarya</taxon>
        <taxon>Ascomycota</taxon>
        <taxon>Pezizomycotina</taxon>
        <taxon>Sordariomycetes</taxon>
        <taxon>Hypocreomycetidae</taxon>
        <taxon>Hypocreales</taxon>
        <taxon>Nectriaceae</taxon>
        <taxon>Fusarium</taxon>
        <taxon>Fusarium oxysporum species complex</taxon>
    </lineage>
</organism>
<evidence type="ECO:0000313" key="2">
    <source>
        <dbReference type="Proteomes" id="UP000030753"/>
    </source>
</evidence>
<dbReference type="HOGENOM" id="CLU_2277594_0_0_1"/>
<proteinExistence type="predicted"/>
<reference evidence="1 2" key="1">
    <citation type="submission" date="2011-06" db="EMBL/GenBank/DDBJ databases">
        <title>The Genome Sequence of Fusarium oxysporum FOSC 3-a.</title>
        <authorList>
            <consortium name="The Broad Institute Genome Sequencing Platform"/>
            <person name="Ma L.-J."/>
            <person name="Gale L.R."/>
            <person name="Schwartz D.C."/>
            <person name="Zhou S."/>
            <person name="Corby-Kistler H."/>
            <person name="Young S.K."/>
            <person name="Zeng Q."/>
            <person name="Gargeya S."/>
            <person name="Fitzgerald M."/>
            <person name="Haas B."/>
            <person name="Abouelleil A."/>
            <person name="Alvarado L."/>
            <person name="Arachchi H.M."/>
            <person name="Berlin A."/>
            <person name="Brown A."/>
            <person name="Chapman S.B."/>
            <person name="Chen Z."/>
            <person name="Dunbar C."/>
            <person name="Freedman E."/>
            <person name="Gearin G."/>
            <person name="Gellesch M."/>
            <person name="Goldberg J."/>
            <person name="Griggs A."/>
            <person name="Gujja S."/>
            <person name="Heiman D."/>
            <person name="Howarth C."/>
            <person name="Larson L."/>
            <person name="Lui A."/>
            <person name="MacDonald P.J.P."/>
            <person name="Mehta T."/>
            <person name="Montmayeur A."/>
            <person name="Murphy C."/>
            <person name="Neiman D."/>
            <person name="Pearson M."/>
            <person name="Priest M."/>
            <person name="Roberts A."/>
            <person name="Saif S."/>
            <person name="Shea T."/>
            <person name="Shenoy N."/>
            <person name="Sisk P."/>
            <person name="Stolte C."/>
            <person name="Sykes S."/>
            <person name="Wortman J."/>
            <person name="Nusbaum C."/>
            <person name="Birren B."/>
        </authorList>
    </citation>
    <scope>NUCLEOTIDE SEQUENCE [LARGE SCALE GENOMIC DNA]</scope>
    <source>
        <strain evidence="2">FOSC 3-a</strain>
    </source>
</reference>
<gene>
    <name evidence="1" type="ORF">FOYG_03355</name>
</gene>